<proteinExistence type="predicted"/>
<dbReference type="Proteomes" id="UP001150581">
    <property type="component" value="Unassembled WGS sequence"/>
</dbReference>
<dbReference type="EMBL" id="JANBPG010000102">
    <property type="protein sequence ID" value="KAJ1900098.1"/>
    <property type="molecule type" value="Genomic_DNA"/>
</dbReference>
<accession>A0ACC1ISK8</accession>
<name>A0ACC1ISK8_9FUNG</name>
<gene>
    <name evidence="1" type="ORF">LPJ66_001692</name>
</gene>
<evidence type="ECO:0000313" key="2">
    <source>
        <dbReference type="Proteomes" id="UP001150581"/>
    </source>
</evidence>
<organism evidence="1 2">
    <name type="scientific">Kickxella alabastrina</name>
    <dbReference type="NCBI Taxonomy" id="61397"/>
    <lineage>
        <taxon>Eukaryota</taxon>
        <taxon>Fungi</taxon>
        <taxon>Fungi incertae sedis</taxon>
        <taxon>Zoopagomycota</taxon>
        <taxon>Kickxellomycotina</taxon>
        <taxon>Kickxellomycetes</taxon>
        <taxon>Kickxellales</taxon>
        <taxon>Kickxellaceae</taxon>
        <taxon>Kickxella</taxon>
    </lineage>
</organism>
<protein>
    <submittedName>
        <fullName evidence="1">Uncharacterized protein</fullName>
    </submittedName>
</protein>
<reference evidence="1" key="1">
    <citation type="submission" date="2022-07" db="EMBL/GenBank/DDBJ databases">
        <title>Phylogenomic reconstructions and comparative analyses of Kickxellomycotina fungi.</title>
        <authorList>
            <person name="Reynolds N.K."/>
            <person name="Stajich J.E."/>
            <person name="Barry K."/>
            <person name="Grigoriev I.V."/>
            <person name="Crous P."/>
            <person name="Smith M.E."/>
        </authorList>
    </citation>
    <scope>NUCLEOTIDE SEQUENCE</scope>
    <source>
        <strain evidence="1">Benny 63K</strain>
    </source>
</reference>
<keyword evidence="2" id="KW-1185">Reference proteome</keyword>
<evidence type="ECO:0000313" key="1">
    <source>
        <dbReference type="EMBL" id="KAJ1900098.1"/>
    </source>
</evidence>
<comment type="caution">
    <text evidence="1">The sequence shown here is derived from an EMBL/GenBank/DDBJ whole genome shotgun (WGS) entry which is preliminary data.</text>
</comment>
<sequence>MASHDPDTANDTANDTASNAANDIVSNTTNNTDAEIKPINVSRQFPSLVKLSSLLAQTLTELKRTAKQLSKGGTTNDAHVLSNSRPPPISEFLDHLHGLQDELRTAEPMVSGGIHVDALGLKDRQVVAQSLDVVMVFGVQPRLLPGVGVPLAQRTRSDVATVLSQTVQRQRLLDSWAEEGARTLGLPEIARRLADIVGAAKAEARGDVAQMCVAKCACDLLAALLQTAYAPIPPLHVQPPPPPAYLEAIEVRAEPRVYLRRAFTRIYDEMDAYLAMETLTTLLNSGTNKKAAWFRTLCGRFLARILLRPMGAHVAVDFLVGNDTELTAEKLDRIAALLLTAPAEMPADEYLARVVPQITQMAQRMERRQAGAEEATEAAVSDRVRQAAVYALRRLAEKAPGGFDELVARPVVLPLMRWFDARQRARVASCEETGEADDPVARALHTTAPGRPLIQVIQAAQVTPVAEGGATAEPEAAAERRVAVVSSANDLQRALRTIGQLVREGVPSAEMLSALVLPIFTPLLHWAKARAKAAEAEALAETAPAPSAAPAHDDSSGEALHSVLVATLQRLPVPAAISTVLRAVQYARGSEADDDGDGGELGGNTARLEYPVFASRARQADAVDLVWDANADGDAAAGHVPVATLLGVLGAPQLRSLLGDVFVTLLREQQALQEMLDQPRQQRQPALVRKWWLVSQFVLAAVDRFGPALLAKHADVLAFIFDTLERHAARVADTSAAQAQQHDAPAIGRLMQALSVDADADAGDGDGDGQAGAQLAALALMLLGHVMAASEHAAFAAMAPALAAGLAPPGDAALPEIVWDAASLRHLRAIQAQLAQLGQRPSALRALAQQVDRQVAMVLALNGRGGRGPGRAGGSAPVPGPPEMERLHAALRDASSELVPVRAHGIIELRNMVLARSPVIRGDQLDATVGVFVDAVRAADSYVHLNAVRGLAALADAHAAQFIPRLVDMYAAEPSAAGLDETLRVGEALVQTVQRAGQTIPQYAGALVPPLLAALQAPHGPSDERDVRAHSALAILSAVAETCPLALHRWVVEISVTLEDLLLLAGAPGVLRRAAVVFWLLLLRGYAGQVLELVDHGCLRRIYRCLRRICDGGGGGGDELTQMHAQVAVNELDDVLRGQLLTNYL</sequence>